<dbReference type="InterPro" id="IPR029044">
    <property type="entry name" value="Nucleotide-diphossugar_trans"/>
</dbReference>
<evidence type="ECO:0000313" key="1">
    <source>
        <dbReference type="EMBL" id="BDT57035.1"/>
    </source>
</evidence>
<evidence type="ECO:0008006" key="3">
    <source>
        <dbReference type="Google" id="ProtNLM"/>
    </source>
</evidence>
<accession>A0ABM8C1I4</accession>
<dbReference type="Proteomes" id="UP001163336">
    <property type="component" value="Chromosome"/>
</dbReference>
<dbReference type="RefSeq" id="WP_281912074.1">
    <property type="nucleotide sequence ID" value="NZ_AP026966.1"/>
</dbReference>
<proteinExistence type="predicted"/>
<organism evidence="1 2">
    <name type="scientific">Massilia varians</name>
    <dbReference type="NCBI Taxonomy" id="457921"/>
    <lineage>
        <taxon>Bacteria</taxon>
        <taxon>Pseudomonadati</taxon>
        <taxon>Pseudomonadota</taxon>
        <taxon>Betaproteobacteria</taxon>
        <taxon>Burkholderiales</taxon>
        <taxon>Oxalobacteraceae</taxon>
        <taxon>Telluria group</taxon>
        <taxon>Massilia</taxon>
    </lineage>
</organism>
<dbReference type="EMBL" id="AP026966">
    <property type="protein sequence ID" value="BDT57035.1"/>
    <property type="molecule type" value="Genomic_DNA"/>
</dbReference>
<dbReference type="PANTHER" id="PTHR34496:SF10">
    <property type="entry name" value="GLCNAC TRANSFERASE"/>
    <property type="match status" value="1"/>
</dbReference>
<gene>
    <name evidence="1" type="ORF">MasN3_05290</name>
</gene>
<dbReference type="CDD" id="cd00761">
    <property type="entry name" value="Glyco_tranf_GTA_type"/>
    <property type="match status" value="1"/>
</dbReference>
<dbReference type="PANTHER" id="PTHR34496">
    <property type="entry name" value="GLCNAC TRANSFERASE-RELATED"/>
    <property type="match status" value="1"/>
</dbReference>
<name>A0ABM8C1I4_9BURK</name>
<sequence length="320" mass="35824">MTPATSPTIFISIASYLDPMLFFTLNDAVAKAARPELLSLDVVDQHVEHQRAAIAALPFARRVRYVHLDPRDTLGVSWARSIAFSLYDGEAFLLQVDSHTLFEPGWDEQLRSLHARLGARSAKPIVSTYPYRFDMVGGVPRYTPGDGRTALVLRPHPEKPLTLDDAVLRFMAHHLFTSEPVMGCHVSAGFLFAAGSFVEEVPYEPYLYFHGEEQSLAVRAFTRGWDIFHPLTTPVYHLYKNEGMPYESHHWHGEFDGRRAFGSGYLTERARLRLNRLLMGDGLPGAYGLGSVRSMAQYAELSGIDYATQTISDPFGGQLC</sequence>
<reference evidence="1" key="1">
    <citation type="submission" date="2022-11" db="EMBL/GenBank/DDBJ databases">
        <title>Isolation and characterization of PLA-degrading bacterium Massilia sp. from Antarctic soil.</title>
        <authorList>
            <person name="Sato K."/>
            <person name="Gomez-Fuentes C."/>
            <person name="Ahmad S.A."/>
            <person name="Zulkharnain A."/>
        </authorList>
    </citation>
    <scope>NUCLEOTIDE SEQUENCE</scope>
    <source>
        <strain evidence="1">N-3</strain>
    </source>
</reference>
<protein>
    <recommendedName>
        <fullName evidence="3">Glycosyltransferase (GlcNAc)</fullName>
    </recommendedName>
</protein>
<dbReference type="InterPro" id="IPR021067">
    <property type="entry name" value="Glycosyltransferase"/>
</dbReference>
<keyword evidence="2" id="KW-1185">Reference proteome</keyword>
<dbReference type="Pfam" id="PF11397">
    <property type="entry name" value="GlcNAc"/>
    <property type="match status" value="1"/>
</dbReference>
<dbReference type="Gene3D" id="3.90.550.10">
    <property type="entry name" value="Spore Coat Polysaccharide Biosynthesis Protein SpsA, Chain A"/>
    <property type="match status" value="1"/>
</dbReference>
<evidence type="ECO:0000313" key="2">
    <source>
        <dbReference type="Proteomes" id="UP001163336"/>
    </source>
</evidence>
<dbReference type="SUPFAM" id="SSF53448">
    <property type="entry name" value="Nucleotide-diphospho-sugar transferases"/>
    <property type="match status" value="1"/>
</dbReference>